<dbReference type="RefSeq" id="XP_022934534.1">
    <property type="nucleotide sequence ID" value="XM_023078766.1"/>
</dbReference>
<name>A0A6J1F2W0_CUCMO</name>
<keyword evidence="1" id="KW-1185">Reference proteome</keyword>
<dbReference type="AlphaFoldDB" id="A0A6J1F2W0"/>
<dbReference type="GeneID" id="111441680"/>
<accession>A0A6J1F2W0</accession>
<reference evidence="2" key="1">
    <citation type="submission" date="2025-08" db="UniProtKB">
        <authorList>
            <consortium name="RefSeq"/>
        </authorList>
    </citation>
    <scope>IDENTIFICATION</scope>
    <source>
        <tissue evidence="2">Young leaves</tissue>
    </source>
</reference>
<gene>
    <name evidence="2" type="primary">LOC111441680</name>
</gene>
<sequence length="104" mass="12429">MGFWRQIIFPVRRVWLAVYGRLKARKNDEGLLKLHDDVETCGYQDVKVMWEILKQSEAELINHHHQTRRKHKPFWKDFLWSIPNSDSTTSTTKMIPFPTFNSIS</sequence>
<dbReference type="PANTHER" id="PTHR33181:SF19">
    <property type="entry name" value="OS04G0658200 PROTEIN"/>
    <property type="match status" value="1"/>
</dbReference>
<dbReference type="Proteomes" id="UP000504609">
    <property type="component" value="Unplaced"/>
</dbReference>
<protein>
    <submittedName>
        <fullName evidence="2">Uncharacterized protein LOC111441680</fullName>
    </submittedName>
</protein>
<dbReference type="KEGG" id="cmos:111441680"/>
<organism evidence="1 2">
    <name type="scientific">Cucurbita moschata</name>
    <name type="common">Winter crookneck squash</name>
    <name type="synonym">Cucurbita pepo var. moschata</name>
    <dbReference type="NCBI Taxonomy" id="3662"/>
    <lineage>
        <taxon>Eukaryota</taxon>
        <taxon>Viridiplantae</taxon>
        <taxon>Streptophyta</taxon>
        <taxon>Embryophyta</taxon>
        <taxon>Tracheophyta</taxon>
        <taxon>Spermatophyta</taxon>
        <taxon>Magnoliopsida</taxon>
        <taxon>eudicotyledons</taxon>
        <taxon>Gunneridae</taxon>
        <taxon>Pentapetalae</taxon>
        <taxon>rosids</taxon>
        <taxon>fabids</taxon>
        <taxon>Cucurbitales</taxon>
        <taxon>Cucurbitaceae</taxon>
        <taxon>Cucurbiteae</taxon>
        <taxon>Cucurbita</taxon>
    </lineage>
</organism>
<evidence type="ECO:0000313" key="1">
    <source>
        <dbReference type="Proteomes" id="UP000504609"/>
    </source>
</evidence>
<evidence type="ECO:0000313" key="2">
    <source>
        <dbReference type="RefSeq" id="XP_022934534.1"/>
    </source>
</evidence>
<proteinExistence type="predicted"/>
<dbReference type="PANTHER" id="PTHR33181">
    <property type="entry name" value="OS01G0778500 PROTEIN"/>
    <property type="match status" value="1"/>
</dbReference>